<evidence type="ECO:0000313" key="2">
    <source>
        <dbReference type="EMBL" id="AWV23372.1"/>
    </source>
</evidence>
<accession>A0A4Y1MZD4</accession>
<reference evidence="2" key="1">
    <citation type="submission" date="2017-12" db="EMBL/GenBank/DDBJ databases">
        <authorList>
            <person name="Martens C."/>
            <person name="Dahlstrom E."/>
            <person name="Barbian K."/>
            <person name="Sykora L."/>
            <person name="Ricklefs S."/>
            <person name="Bruno D."/>
            <person name="Anzick I."/>
            <person name="Myles I."/>
            <person name="Datta S.K."/>
        </authorList>
    </citation>
    <scope>NUCLEOTIDE SEQUENCE</scope>
    <source>
        <strain evidence="2">AD2</strain>
    </source>
</reference>
<sequence length="117" mass="12410">MCGLARGVGNVSQHRSIAEPPGKPERHERGAPAEAHLADLPQHPLDYSQVRPAQSRGFGPLPSEANVNLLLLRRTMGPITQGLAELSRALKARDQLTVARPVATVGAADTHGGRNSN</sequence>
<gene>
    <name evidence="2" type="ORF">RADP37_05331</name>
</gene>
<dbReference type="RefSeq" id="WP_314216647.1">
    <property type="nucleotide sequence ID" value="NZ_CP025189.1"/>
</dbReference>
<dbReference type="EMBL" id="CP025189">
    <property type="protein sequence ID" value="AWV23372.1"/>
    <property type="molecule type" value="Genomic_DNA"/>
</dbReference>
<feature type="compositionally biased region" description="Basic and acidic residues" evidence="1">
    <location>
        <begin position="22"/>
        <end position="31"/>
    </location>
</feature>
<proteinExistence type="predicted"/>
<evidence type="ECO:0000256" key="1">
    <source>
        <dbReference type="SAM" id="MobiDB-lite"/>
    </source>
</evidence>
<feature type="region of interest" description="Disordered" evidence="1">
    <location>
        <begin position="1"/>
        <end position="61"/>
    </location>
</feature>
<protein>
    <submittedName>
        <fullName evidence="2">Uncharacterized protein</fullName>
    </submittedName>
</protein>
<dbReference type="AlphaFoldDB" id="A0A4Y1MZD4"/>
<organism evidence="2">
    <name type="scientific">Roseomonas mucosa</name>
    <dbReference type="NCBI Taxonomy" id="207340"/>
    <lineage>
        <taxon>Bacteria</taxon>
        <taxon>Pseudomonadati</taxon>
        <taxon>Pseudomonadota</taxon>
        <taxon>Alphaproteobacteria</taxon>
        <taxon>Acetobacterales</taxon>
        <taxon>Roseomonadaceae</taxon>
        <taxon>Roseomonas</taxon>
    </lineage>
</organism>
<name>A0A4Y1MZD4_9PROT</name>